<sequence length="95" mass="10386">MAPARQRPGRHARSVMGDQRWRVLPLGARAVWVELCDLADALPYVRSPSPARVATIEEIARLLSADGAEIAPAVAALVGIGVMETYRDGYRLRAY</sequence>
<accession>A0A7W4JXR4</accession>
<proteinExistence type="predicted"/>
<evidence type="ECO:0000313" key="1">
    <source>
        <dbReference type="EMBL" id="MBB2196575.1"/>
    </source>
</evidence>
<comment type="caution">
    <text evidence="1">The sequence shown here is derived from an EMBL/GenBank/DDBJ whole genome shotgun (WGS) entry which is preliminary data.</text>
</comment>
<gene>
    <name evidence="1" type="ORF">HLH44_03695</name>
</gene>
<reference evidence="1 2" key="1">
    <citation type="submission" date="2020-04" db="EMBL/GenBank/DDBJ databases">
        <title>Description of novel Gluconacetobacter.</title>
        <authorList>
            <person name="Sombolestani A."/>
        </authorList>
    </citation>
    <scope>NUCLEOTIDE SEQUENCE [LARGE SCALE GENOMIC DNA]</scope>
    <source>
        <strain evidence="1 2">LMG 22058</strain>
    </source>
</reference>
<dbReference type="Proteomes" id="UP000530320">
    <property type="component" value="Unassembled WGS sequence"/>
</dbReference>
<evidence type="ECO:0000313" key="2">
    <source>
        <dbReference type="Proteomes" id="UP000530320"/>
    </source>
</evidence>
<protein>
    <submittedName>
        <fullName evidence="1">Uncharacterized protein</fullName>
    </submittedName>
</protein>
<dbReference type="AlphaFoldDB" id="A0A7W4JXR4"/>
<organism evidence="1 2">
    <name type="scientific">Gluconacetobacter dulcium</name>
    <dbReference type="NCBI Taxonomy" id="2729096"/>
    <lineage>
        <taxon>Bacteria</taxon>
        <taxon>Pseudomonadati</taxon>
        <taxon>Pseudomonadota</taxon>
        <taxon>Alphaproteobacteria</taxon>
        <taxon>Acetobacterales</taxon>
        <taxon>Acetobacteraceae</taxon>
        <taxon>Gluconacetobacter</taxon>
    </lineage>
</organism>
<name>A0A7W4JXR4_9PROT</name>
<dbReference type="EMBL" id="JABEQP010000002">
    <property type="protein sequence ID" value="MBB2196575.1"/>
    <property type="molecule type" value="Genomic_DNA"/>
</dbReference>